<dbReference type="STRING" id="1169540.A0A0G4EBU6"/>
<dbReference type="Gene3D" id="3.40.50.10590">
    <property type="entry name" value="Zn-dependent exopeptidases"/>
    <property type="match status" value="1"/>
</dbReference>
<keyword evidence="2" id="KW-0031">Aminopeptidase</keyword>
<protein>
    <recommendedName>
        <fullName evidence="6">Cytosol aminopeptidase domain-containing protein</fullName>
    </recommendedName>
</protein>
<dbReference type="EMBL" id="CDMY01000104">
    <property type="protein sequence ID" value="CEL92768.1"/>
    <property type="molecule type" value="Genomic_DNA"/>
</dbReference>
<dbReference type="OMA" id="CICGFRE"/>
<evidence type="ECO:0000313" key="7">
    <source>
        <dbReference type="EMBL" id="CEL92768.1"/>
    </source>
</evidence>
<keyword evidence="4" id="KW-0378">Hydrolase</keyword>
<evidence type="ECO:0000256" key="4">
    <source>
        <dbReference type="ARBA" id="ARBA00022801"/>
    </source>
</evidence>
<dbReference type="InterPro" id="IPR011356">
    <property type="entry name" value="Leucine_aapep/pepB"/>
</dbReference>
<dbReference type="GO" id="GO:0030145">
    <property type="term" value="F:manganese ion binding"/>
    <property type="evidence" value="ECO:0007669"/>
    <property type="project" value="InterPro"/>
</dbReference>
<dbReference type="Proteomes" id="UP000041254">
    <property type="component" value="Unassembled WGS sequence"/>
</dbReference>
<sequence length="557" mass="59882">MDGKRKAAADDSEGSAAAQSANKHRRKLFDKLKANHASSNSNSNSSTMLLVTPFSSSECNKDTLLCICGFREAIGTFIDNTDFFGADGLDCAAELGQYASQLSPSNSTSGGSAAVYWRPNKPKMVLMAVSRVASRHNCACRPDQIKALIATQGPHPAMYVLLIAEAREHVLPMLVAVVRNFPIYNMKSRQQAEGRVTIALYHNDELLPLEVHEKLSHVAQAVRNAACLVDTPSIEMHTDRYLECIHDMVNGLDIEMEVVSGTDLRERGFGGMWNVGKAATHLPHFVVLKYCPHGNAAPFQAQMNPGPSTLVWVGKGIVYDTGGLALKSKDGMFGMKADCAGASAILTAFVCAVQGRMTFGHNLIAILCLAENAIGPDALRPDDIITLYSGRTVEINNPDAEGRLVVSDGVAYASQLLNPTLIVDMCTLTGAQSSATGRLIGAIVSNREDLEQWAVEAGKLSGDCVFPCIYTPELNLQEYNSKVADMKNSAKDRGSALVSTAGLFIEANLAKEFTAKEGGWLHIDMCAPAMVGERATGYGVALLLQLLHVYSNQPFVP</sequence>
<evidence type="ECO:0000256" key="2">
    <source>
        <dbReference type="ARBA" id="ARBA00022438"/>
    </source>
</evidence>
<proteinExistence type="inferred from homology"/>
<feature type="domain" description="Cytosol aminopeptidase" evidence="6">
    <location>
        <begin position="226"/>
        <end position="543"/>
    </location>
</feature>
<comment type="similarity">
    <text evidence="1">Belongs to the peptidase M17 family.</text>
</comment>
<dbReference type="Pfam" id="PF00883">
    <property type="entry name" value="Peptidase_M17"/>
    <property type="match status" value="1"/>
</dbReference>
<dbReference type="PRINTS" id="PR00481">
    <property type="entry name" value="LAMNOPPTDASE"/>
</dbReference>
<dbReference type="VEuPathDB" id="CryptoDB:Vbra_1978"/>
<dbReference type="GO" id="GO:0006508">
    <property type="term" value="P:proteolysis"/>
    <property type="evidence" value="ECO:0007669"/>
    <property type="project" value="UniProtKB-KW"/>
</dbReference>
<gene>
    <name evidence="7" type="ORF">Vbra_1978</name>
</gene>
<dbReference type="AlphaFoldDB" id="A0A0G4EBU6"/>
<dbReference type="PANTHER" id="PTHR11963">
    <property type="entry name" value="LEUCINE AMINOPEPTIDASE-RELATED"/>
    <property type="match status" value="1"/>
</dbReference>
<keyword evidence="3" id="KW-0645">Protease</keyword>
<evidence type="ECO:0000256" key="1">
    <source>
        <dbReference type="ARBA" id="ARBA00009528"/>
    </source>
</evidence>
<accession>A0A0G4EBU6</accession>
<evidence type="ECO:0000259" key="6">
    <source>
        <dbReference type="Pfam" id="PF00883"/>
    </source>
</evidence>
<evidence type="ECO:0000256" key="3">
    <source>
        <dbReference type="ARBA" id="ARBA00022670"/>
    </source>
</evidence>
<keyword evidence="8" id="KW-1185">Reference proteome</keyword>
<dbReference type="OrthoDB" id="412814at2759"/>
<evidence type="ECO:0000256" key="5">
    <source>
        <dbReference type="SAM" id="MobiDB-lite"/>
    </source>
</evidence>
<dbReference type="PANTHER" id="PTHR11963:SF4">
    <property type="entry name" value="AMINOPEPTIDASE NPEPL1-RELATED"/>
    <property type="match status" value="1"/>
</dbReference>
<dbReference type="GO" id="GO:0005737">
    <property type="term" value="C:cytoplasm"/>
    <property type="evidence" value="ECO:0007669"/>
    <property type="project" value="InterPro"/>
</dbReference>
<reference evidence="7 8" key="1">
    <citation type="submission" date="2014-11" db="EMBL/GenBank/DDBJ databases">
        <authorList>
            <person name="Zhu J."/>
            <person name="Qi W."/>
            <person name="Song R."/>
        </authorList>
    </citation>
    <scope>NUCLEOTIDE SEQUENCE [LARGE SCALE GENOMIC DNA]</scope>
</reference>
<dbReference type="Gene3D" id="3.40.630.10">
    <property type="entry name" value="Zn peptidases"/>
    <property type="match status" value="1"/>
</dbReference>
<dbReference type="PhylomeDB" id="A0A0G4EBU6"/>
<dbReference type="SUPFAM" id="SSF53187">
    <property type="entry name" value="Zn-dependent exopeptidases"/>
    <property type="match status" value="1"/>
</dbReference>
<organism evidence="7 8">
    <name type="scientific">Vitrella brassicaformis (strain CCMP3155)</name>
    <dbReference type="NCBI Taxonomy" id="1169540"/>
    <lineage>
        <taxon>Eukaryota</taxon>
        <taxon>Sar</taxon>
        <taxon>Alveolata</taxon>
        <taxon>Colpodellida</taxon>
        <taxon>Vitrellaceae</taxon>
        <taxon>Vitrella</taxon>
    </lineage>
</organism>
<feature type="region of interest" description="Disordered" evidence="5">
    <location>
        <begin position="1"/>
        <end position="24"/>
    </location>
</feature>
<evidence type="ECO:0000313" key="8">
    <source>
        <dbReference type="Proteomes" id="UP000041254"/>
    </source>
</evidence>
<dbReference type="InParanoid" id="A0A0G4EBU6"/>
<dbReference type="InterPro" id="IPR000819">
    <property type="entry name" value="Peptidase_M17_C"/>
</dbReference>
<dbReference type="GO" id="GO:0070006">
    <property type="term" value="F:metalloaminopeptidase activity"/>
    <property type="evidence" value="ECO:0007669"/>
    <property type="project" value="InterPro"/>
</dbReference>
<name>A0A0G4EBU6_VITBC</name>